<reference evidence="2" key="1">
    <citation type="submission" date="2020-01" db="EMBL/GenBank/DDBJ databases">
        <authorList>
            <consortium name="DOE Joint Genome Institute"/>
            <person name="Haridas S."/>
            <person name="Albert R."/>
            <person name="Binder M."/>
            <person name="Bloem J."/>
            <person name="Labutti K."/>
            <person name="Salamov A."/>
            <person name="Andreopoulos B."/>
            <person name="Baker S.E."/>
            <person name="Barry K."/>
            <person name="Bills G."/>
            <person name="Bluhm B.H."/>
            <person name="Cannon C."/>
            <person name="Castanera R."/>
            <person name="Culley D.E."/>
            <person name="Daum C."/>
            <person name="Ezra D."/>
            <person name="Gonzalez J.B."/>
            <person name="Henrissat B."/>
            <person name="Kuo A."/>
            <person name="Liang C."/>
            <person name="Lipzen A."/>
            <person name="Lutzoni F."/>
            <person name="Magnuson J."/>
            <person name="Mondo S."/>
            <person name="Nolan M."/>
            <person name="Ohm R."/>
            <person name="Pangilinan J."/>
            <person name="Park H.-J."/>
            <person name="Ramirez L."/>
            <person name="Alfaro M."/>
            <person name="Sun H."/>
            <person name="Tritt A."/>
            <person name="Yoshinaga Y."/>
            <person name="Zwiers L.-H."/>
            <person name="Turgeon B.G."/>
            <person name="Goodwin S.B."/>
            <person name="Spatafora J.W."/>
            <person name="Crous P.W."/>
            <person name="Grigoriev I.V."/>
        </authorList>
    </citation>
    <scope>NUCLEOTIDE SEQUENCE</scope>
    <source>
        <strain evidence="2">CBS 394.84</strain>
    </source>
</reference>
<sequence>MSSVVGVRDPKSVPLSGLEWGPIFGPPSLSSLITRMSCKRFNKVDVVASVCKHPRHPTLVDFKDSTWLTRGWTLQELIAPLEINLYSKEWEPIGTKSEITQYLEEITGIDQQVLQGAYPSICSVASRMSWAANRKTNRIEDMAYSLLGMFDINMPLLYGEGGKAFIRLQEEIMKDCNDQSLFAWETSDPVYYSGLLATSPKHFARSKRITSSEYLDVSEPSSTSSKGLRARLDLVHMKGGFYYGVLKCKSRETGHDVAVVLQHIWADQFPKNANAYEGSHWYWIRGTNGIQFTDPVSYWRWDPAIGLFGLHPSHCGRILVTHVGIKNQPMSLLFGTREGAPYCFLDEPKTGSSDLESNKRPSYKVTTAFHSRPFRPLETPTVGYTEISMTAGASRVRDAPFPTFVITLCLKTSRRLDDGVFTPFPEISNVF</sequence>
<dbReference type="EMBL" id="ML976614">
    <property type="protein sequence ID" value="KAF1850848.1"/>
    <property type="molecule type" value="Genomic_DNA"/>
</dbReference>
<dbReference type="OrthoDB" id="674604at2759"/>
<evidence type="ECO:0000259" key="1">
    <source>
        <dbReference type="Pfam" id="PF26640"/>
    </source>
</evidence>
<evidence type="ECO:0000313" key="2">
    <source>
        <dbReference type="EMBL" id="KAF1850848.1"/>
    </source>
</evidence>
<dbReference type="GeneID" id="63848787"/>
<dbReference type="AlphaFoldDB" id="A0A9P4GQH7"/>
<organism evidence="2 3">
    <name type="scientific">Cucurbitaria berberidis CBS 394.84</name>
    <dbReference type="NCBI Taxonomy" id="1168544"/>
    <lineage>
        <taxon>Eukaryota</taxon>
        <taxon>Fungi</taxon>
        <taxon>Dikarya</taxon>
        <taxon>Ascomycota</taxon>
        <taxon>Pezizomycotina</taxon>
        <taxon>Dothideomycetes</taxon>
        <taxon>Pleosporomycetidae</taxon>
        <taxon>Pleosporales</taxon>
        <taxon>Pleosporineae</taxon>
        <taxon>Cucurbitariaceae</taxon>
        <taxon>Cucurbitaria</taxon>
    </lineage>
</organism>
<gene>
    <name evidence="2" type="ORF">K460DRAFT_350850</name>
</gene>
<dbReference type="Proteomes" id="UP000800039">
    <property type="component" value="Unassembled WGS sequence"/>
</dbReference>
<keyword evidence="3" id="KW-1185">Reference proteome</keyword>
<dbReference type="InterPro" id="IPR058525">
    <property type="entry name" value="DUF8212"/>
</dbReference>
<dbReference type="PANTHER" id="PTHR10622">
    <property type="entry name" value="HET DOMAIN-CONTAINING PROTEIN"/>
    <property type="match status" value="1"/>
</dbReference>
<name>A0A9P4GQH7_9PLEO</name>
<protein>
    <recommendedName>
        <fullName evidence="1">DUF8212 domain-containing protein</fullName>
    </recommendedName>
</protein>
<comment type="caution">
    <text evidence="2">The sequence shown here is derived from an EMBL/GenBank/DDBJ whole genome shotgun (WGS) entry which is preliminary data.</text>
</comment>
<evidence type="ECO:0000313" key="3">
    <source>
        <dbReference type="Proteomes" id="UP000800039"/>
    </source>
</evidence>
<proteinExistence type="predicted"/>
<dbReference type="RefSeq" id="XP_040793411.1">
    <property type="nucleotide sequence ID" value="XM_040931535.1"/>
</dbReference>
<feature type="domain" description="DUF8212" evidence="1">
    <location>
        <begin position="163"/>
        <end position="187"/>
    </location>
</feature>
<accession>A0A9P4GQH7</accession>
<dbReference type="Pfam" id="PF26640">
    <property type="entry name" value="DUF8212"/>
    <property type="match status" value="1"/>
</dbReference>
<dbReference type="PANTHER" id="PTHR10622:SF10">
    <property type="entry name" value="HET DOMAIN-CONTAINING PROTEIN"/>
    <property type="match status" value="1"/>
</dbReference>